<reference evidence="1" key="2">
    <citation type="journal article" date="2023" name="Int. J. Mol. Sci.">
        <title>De Novo Assembly and Annotation of 11 Diverse Shrub Willow (Salix) Genomes Reveals Novel Gene Organization in Sex-Linked Regions.</title>
        <authorList>
            <person name="Hyden B."/>
            <person name="Feng K."/>
            <person name="Yates T.B."/>
            <person name="Jawdy S."/>
            <person name="Cereghino C."/>
            <person name="Smart L.B."/>
            <person name="Muchero W."/>
        </authorList>
    </citation>
    <scope>NUCLEOTIDE SEQUENCE [LARGE SCALE GENOMIC DNA]</scope>
    <source>
        <tissue evidence="1">Shoot tip</tissue>
    </source>
</reference>
<comment type="caution">
    <text evidence="1">The sequence shown here is derived from an EMBL/GenBank/DDBJ whole genome shotgun (WGS) entry which is preliminary data.</text>
</comment>
<dbReference type="Proteomes" id="UP001151529">
    <property type="component" value="Chromosome 9"/>
</dbReference>
<proteinExistence type="predicted"/>
<dbReference type="AlphaFoldDB" id="A0A9Q0NKI0"/>
<gene>
    <name evidence="1" type="ORF">OIU85_015138</name>
</gene>
<dbReference type="EMBL" id="JAPFFL010000019">
    <property type="protein sequence ID" value="KAJ6671354.1"/>
    <property type="molecule type" value="Genomic_DNA"/>
</dbReference>
<protein>
    <submittedName>
        <fullName evidence="1">SWI/SNF COMPLEX-RELATED</fullName>
    </submittedName>
</protein>
<accession>A0A9Q0NKI0</accession>
<organism evidence="1 2">
    <name type="scientific">Salix viminalis</name>
    <name type="common">Common osier</name>
    <name type="synonym">Basket willow</name>
    <dbReference type="NCBI Taxonomy" id="40686"/>
    <lineage>
        <taxon>Eukaryota</taxon>
        <taxon>Viridiplantae</taxon>
        <taxon>Streptophyta</taxon>
        <taxon>Embryophyta</taxon>
        <taxon>Tracheophyta</taxon>
        <taxon>Spermatophyta</taxon>
        <taxon>Magnoliopsida</taxon>
        <taxon>eudicotyledons</taxon>
        <taxon>Gunneridae</taxon>
        <taxon>Pentapetalae</taxon>
        <taxon>rosids</taxon>
        <taxon>fabids</taxon>
        <taxon>Malpighiales</taxon>
        <taxon>Salicaceae</taxon>
        <taxon>Saliceae</taxon>
        <taxon>Salix</taxon>
    </lineage>
</organism>
<evidence type="ECO:0000313" key="1">
    <source>
        <dbReference type="EMBL" id="KAJ6671354.1"/>
    </source>
</evidence>
<sequence length="115" mass="13112">MDSVIMRVREQLDRSRQRLYQERAQIIASRLGLPPSSRAVPPSLPANRIAKCISEASNGHDCPKATDNKTNGCFGSHSWHFSVHNNYSRKFNSVFWSGQTFFSWDKVVVPWNACE</sequence>
<name>A0A9Q0NKI0_SALVM</name>
<evidence type="ECO:0000313" key="2">
    <source>
        <dbReference type="Proteomes" id="UP001151529"/>
    </source>
</evidence>
<dbReference type="OrthoDB" id="1747835at2759"/>
<reference evidence="1" key="1">
    <citation type="submission" date="2022-11" db="EMBL/GenBank/DDBJ databases">
        <authorList>
            <person name="Hyden B.L."/>
            <person name="Feng K."/>
            <person name="Yates T."/>
            <person name="Jawdy S."/>
            <person name="Smart L.B."/>
            <person name="Muchero W."/>
        </authorList>
    </citation>
    <scope>NUCLEOTIDE SEQUENCE</scope>
    <source>
        <tissue evidence="1">Shoot tip</tissue>
    </source>
</reference>
<keyword evidence="2" id="KW-1185">Reference proteome</keyword>